<reference evidence="8 9" key="1">
    <citation type="submission" date="2017-11" db="EMBL/GenBank/DDBJ databases">
        <title>Genomic Encyclopedia of Archaeal and Bacterial Type Strains, Phase II (KMG-II): From Individual Species to Whole Genera.</title>
        <authorList>
            <person name="Goeker M."/>
        </authorList>
    </citation>
    <scope>NUCLEOTIDE SEQUENCE [LARGE SCALE GENOMIC DNA]</scope>
    <source>
        <strain evidence="8 9">DSM 22413</strain>
    </source>
</reference>
<feature type="transmembrane region" description="Helical" evidence="7">
    <location>
        <begin position="379"/>
        <end position="401"/>
    </location>
</feature>
<dbReference type="AlphaFoldDB" id="A0A2M8WUJ5"/>
<evidence type="ECO:0000313" key="8">
    <source>
        <dbReference type="EMBL" id="PJI94593.1"/>
    </source>
</evidence>
<organism evidence="8 9">
    <name type="scientific">Luteimicrobium subarcticum</name>
    <dbReference type="NCBI Taxonomy" id="620910"/>
    <lineage>
        <taxon>Bacteria</taxon>
        <taxon>Bacillati</taxon>
        <taxon>Actinomycetota</taxon>
        <taxon>Actinomycetes</taxon>
        <taxon>Micrococcales</taxon>
        <taxon>Luteimicrobium</taxon>
    </lineage>
</organism>
<feature type="transmembrane region" description="Helical" evidence="7">
    <location>
        <begin position="299"/>
        <end position="320"/>
    </location>
</feature>
<dbReference type="GO" id="GO:0005886">
    <property type="term" value="C:plasma membrane"/>
    <property type="evidence" value="ECO:0007669"/>
    <property type="project" value="UniProtKB-SubCell"/>
</dbReference>
<gene>
    <name evidence="8" type="ORF">CLV34_0437</name>
</gene>
<dbReference type="OrthoDB" id="45037at2"/>
<evidence type="ECO:0000256" key="4">
    <source>
        <dbReference type="ARBA" id="ARBA00022989"/>
    </source>
</evidence>
<keyword evidence="3 7" id="KW-0812">Transmembrane</keyword>
<feature type="transmembrane region" description="Helical" evidence="7">
    <location>
        <begin position="170"/>
        <end position="191"/>
    </location>
</feature>
<evidence type="ECO:0000256" key="5">
    <source>
        <dbReference type="ARBA" id="ARBA00023136"/>
    </source>
</evidence>
<dbReference type="Proteomes" id="UP000231586">
    <property type="component" value="Unassembled WGS sequence"/>
</dbReference>
<keyword evidence="4 7" id="KW-1133">Transmembrane helix</keyword>
<evidence type="ECO:0000256" key="1">
    <source>
        <dbReference type="ARBA" id="ARBA00004651"/>
    </source>
</evidence>
<proteinExistence type="predicted"/>
<sequence length="414" mass="42886">MSDELVGDVAAAPPPTPPRDEPSSEEQASSWLRRVATGGFGVTVLSFVLAFVIGAVLIAAVDEDVDDAASYFFSRPGDLFSAAWDAIWSAYSALFRGSVINFEAYTVADALKPLAGTMAQASPLIVAALAVAVAFRAGLFNIGAQGQVTVGATVAAYIGFTYHLPAVVHLPLALAGGIAAGAVWGGIAGLLKARTGAHEVIVTIMLNYVATYLLAWLLTTTAFQVPGSNEPKSPAVDDSAQLPPLFGDRYDVTWGFVVALLGAVVVWWLMSRSRLGFQLRAVGSNPRASRTAGISVPRMTTYVMLISGALAGLAGAVQLLGTSKALTDGVAGSIGFDAITVALLGRSRPLGIVFAGLLYGGLTRGGQFMEVATGTPIDIVLVLQALVVLFIAAPGLVRGVFRLPEPRLVEKSAA</sequence>
<keyword evidence="5 7" id="KW-0472">Membrane</keyword>
<comment type="subcellular location">
    <subcellularLocation>
        <location evidence="1">Cell membrane</location>
        <topology evidence="1">Multi-pass membrane protein</topology>
    </subcellularLocation>
</comment>
<accession>A0A2M8WUJ5</accession>
<evidence type="ECO:0000256" key="6">
    <source>
        <dbReference type="SAM" id="MobiDB-lite"/>
    </source>
</evidence>
<protein>
    <submittedName>
        <fullName evidence="8">Nucleoside ABC transporter membrane protein</fullName>
    </submittedName>
</protein>
<feature type="transmembrane region" description="Helical" evidence="7">
    <location>
        <begin position="252"/>
        <end position="270"/>
    </location>
</feature>
<feature type="region of interest" description="Disordered" evidence="6">
    <location>
        <begin position="1"/>
        <end position="28"/>
    </location>
</feature>
<evidence type="ECO:0000256" key="7">
    <source>
        <dbReference type="SAM" id="Phobius"/>
    </source>
</evidence>
<keyword evidence="9" id="KW-1185">Reference proteome</keyword>
<dbReference type="RefSeq" id="WP_100348598.1">
    <property type="nucleotide sequence ID" value="NZ_PGTZ01000006.1"/>
</dbReference>
<dbReference type="InterPro" id="IPR001851">
    <property type="entry name" value="ABC_transp_permease"/>
</dbReference>
<keyword evidence="2" id="KW-1003">Cell membrane</keyword>
<feature type="transmembrane region" description="Helical" evidence="7">
    <location>
        <begin position="146"/>
        <end position="164"/>
    </location>
</feature>
<feature type="transmembrane region" description="Helical" evidence="7">
    <location>
        <begin position="200"/>
        <end position="218"/>
    </location>
</feature>
<dbReference type="PANTHER" id="PTHR47089:SF1">
    <property type="entry name" value="GUANOSINE ABC TRANSPORTER PERMEASE PROTEIN NUPP"/>
    <property type="match status" value="1"/>
</dbReference>
<name>A0A2M8WUJ5_9MICO</name>
<evidence type="ECO:0000256" key="2">
    <source>
        <dbReference type="ARBA" id="ARBA00022475"/>
    </source>
</evidence>
<dbReference type="CDD" id="cd06580">
    <property type="entry name" value="TM_PBP1_transp_TpRbsC_like"/>
    <property type="match status" value="1"/>
</dbReference>
<dbReference type="EMBL" id="PGTZ01000006">
    <property type="protein sequence ID" value="PJI94593.1"/>
    <property type="molecule type" value="Genomic_DNA"/>
</dbReference>
<evidence type="ECO:0000256" key="3">
    <source>
        <dbReference type="ARBA" id="ARBA00022692"/>
    </source>
</evidence>
<dbReference type="Pfam" id="PF02653">
    <property type="entry name" value="BPD_transp_2"/>
    <property type="match status" value="1"/>
</dbReference>
<dbReference type="PANTHER" id="PTHR47089">
    <property type="entry name" value="ABC TRANSPORTER, PERMEASE PROTEIN"/>
    <property type="match status" value="1"/>
</dbReference>
<feature type="transmembrane region" description="Helical" evidence="7">
    <location>
        <begin position="121"/>
        <end position="139"/>
    </location>
</feature>
<comment type="caution">
    <text evidence="8">The sequence shown here is derived from an EMBL/GenBank/DDBJ whole genome shotgun (WGS) entry which is preliminary data.</text>
</comment>
<dbReference type="GO" id="GO:0022857">
    <property type="term" value="F:transmembrane transporter activity"/>
    <property type="evidence" value="ECO:0007669"/>
    <property type="project" value="InterPro"/>
</dbReference>
<evidence type="ECO:0000313" key="9">
    <source>
        <dbReference type="Proteomes" id="UP000231586"/>
    </source>
</evidence>
<feature type="transmembrane region" description="Helical" evidence="7">
    <location>
        <begin position="40"/>
        <end position="61"/>
    </location>
</feature>